<evidence type="ECO:0000313" key="4">
    <source>
        <dbReference type="Proteomes" id="UP000242444"/>
    </source>
</evidence>
<keyword evidence="4" id="KW-1185">Reference proteome</keyword>
<comment type="caution">
    <text evidence="3">The sequence shown here is derived from an EMBL/GenBank/DDBJ whole genome shotgun (WGS) entry which is preliminary data.</text>
</comment>
<protein>
    <submittedName>
        <fullName evidence="3">Acetyl-CoA acetyltransferase</fullName>
    </submittedName>
</protein>
<accession>A0A263D387</accession>
<dbReference type="PANTHER" id="PTHR42870:SF1">
    <property type="entry name" value="NON-SPECIFIC LIPID-TRANSFER PROTEIN-LIKE 2"/>
    <property type="match status" value="1"/>
</dbReference>
<dbReference type="CDD" id="cd00829">
    <property type="entry name" value="SCP-x_thiolase"/>
    <property type="match status" value="1"/>
</dbReference>
<dbReference type="PANTHER" id="PTHR42870">
    <property type="entry name" value="ACETYL-COA C-ACETYLTRANSFERASE"/>
    <property type="match status" value="1"/>
</dbReference>
<dbReference type="InterPro" id="IPR002155">
    <property type="entry name" value="Thiolase"/>
</dbReference>
<dbReference type="EMBL" id="NKYE01000009">
    <property type="protein sequence ID" value="OZM72087.1"/>
    <property type="molecule type" value="Genomic_DNA"/>
</dbReference>
<dbReference type="InterPro" id="IPR016039">
    <property type="entry name" value="Thiolase-like"/>
</dbReference>
<feature type="domain" description="Thiolase C-terminal" evidence="2">
    <location>
        <begin position="253"/>
        <end position="390"/>
    </location>
</feature>
<dbReference type="InterPro" id="IPR055140">
    <property type="entry name" value="Thiolase_C_2"/>
</dbReference>
<sequence>MTEHGDVVVIGAASTAFGEFFHLGFGDLARAATAEALADAGLGLDAVDAAWLGTAFAYTYSDEGNAGTSLAEPLGLRGRPVTRVAAYCASGIDATRQAVAALRGRTCDVALVVGAEKMRDVGPRGSLVMQHVDRGHPLLSKGRTAPGIFGIVAERYRSVYGEVRPAMTAVARKNHAYGARNPRAHFRSEVSENQVESAPRLAGEIGLLDACPTTDGAAALVLVRAEDARGKRSATVSGIAMSNDLGYFTANTSPRFDMLGFESTRNAATAAYRQAGIDDPAGQLDVVELHDCFTITEIVNYEDLGLCDRGEGRDMVLSGATGDGGTIPVNTSGGLKACGHPIGATGVRMIVDICDQVWDRAGPRQVPGASRGLAHALGGPGSLACVAVISDPARPDDGTSR</sequence>
<dbReference type="AlphaFoldDB" id="A0A263D387"/>
<proteinExistence type="predicted"/>
<dbReference type="Pfam" id="PF22691">
    <property type="entry name" value="Thiolase_C_1"/>
    <property type="match status" value="1"/>
</dbReference>
<dbReference type="Gene3D" id="3.40.47.10">
    <property type="match status" value="1"/>
</dbReference>
<dbReference type="Pfam" id="PF00108">
    <property type="entry name" value="Thiolase_N"/>
    <property type="match status" value="1"/>
</dbReference>
<dbReference type="SUPFAM" id="SSF53901">
    <property type="entry name" value="Thiolase-like"/>
    <property type="match status" value="2"/>
</dbReference>
<dbReference type="OrthoDB" id="9785768at2"/>
<feature type="domain" description="Thiolase N-terminal" evidence="1">
    <location>
        <begin position="7"/>
        <end position="225"/>
    </location>
</feature>
<dbReference type="PIRSF" id="PIRSF000429">
    <property type="entry name" value="Ac-CoA_Ac_transf"/>
    <property type="match status" value="1"/>
</dbReference>
<dbReference type="InParanoid" id="A0A263D387"/>
<dbReference type="FunCoup" id="A0A263D387">
    <property type="interactions" value="266"/>
</dbReference>
<organism evidence="3 4">
    <name type="scientific">Amycolatopsis antarctica</name>
    <dbReference type="NCBI Taxonomy" id="1854586"/>
    <lineage>
        <taxon>Bacteria</taxon>
        <taxon>Bacillati</taxon>
        <taxon>Actinomycetota</taxon>
        <taxon>Actinomycetes</taxon>
        <taxon>Pseudonocardiales</taxon>
        <taxon>Pseudonocardiaceae</taxon>
        <taxon>Amycolatopsis</taxon>
    </lineage>
</organism>
<evidence type="ECO:0000259" key="2">
    <source>
        <dbReference type="Pfam" id="PF22691"/>
    </source>
</evidence>
<dbReference type="Proteomes" id="UP000242444">
    <property type="component" value="Unassembled WGS sequence"/>
</dbReference>
<dbReference type="RefSeq" id="WP_094863658.1">
    <property type="nucleotide sequence ID" value="NZ_NKYE01000009.1"/>
</dbReference>
<reference evidence="3 4" key="1">
    <citation type="submission" date="2017-07" db="EMBL/GenBank/DDBJ databases">
        <title>Amycolatopsis antarcticus sp. nov., isolated from the surface of an Antarcticus brown macroalga.</title>
        <authorList>
            <person name="Wang J."/>
            <person name="Leiva S."/>
            <person name="Huang J."/>
            <person name="Huang Y."/>
        </authorList>
    </citation>
    <scope>NUCLEOTIDE SEQUENCE [LARGE SCALE GENOMIC DNA]</scope>
    <source>
        <strain evidence="3 4">AU-G6</strain>
    </source>
</reference>
<name>A0A263D387_9PSEU</name>
<evidence type="ECO:0000313" key="3">
    <source>
        <dbReference type="EMBL" id="OZM72087.1"/>
    </source>
</evidence>
<dbReference type="InterPro" id="IPR020616">
    <property type="entry name" value="Thiolase_N"/>
</dbReference>
<evidence type="ECO:0000259" key="1">
    <source>
        <dbReference type="Pfam" id="PF00108"/>
    </source>
</evidence>
<dbReference type="GO" id="GO:0016747">
    <property type="term" value="F:acyltransferase activity, transferring groups other than amino-acyl groups"/>
    <property type="evidence" value="ECO:0007669"/>
    <property type="project" value="InterPro"/>
</dbReference>
<keyword evidence="3" id="KW-0808">Transferase</keyword>
<gene>
    <name evidence="3" type="ORF">CFN78_16205</name>
</gene>